<evidence type="ECO:0000313" key="7">
    <source>
        <dbReference type="Proteomes" id="UP001589610"/>
    </source>
</evidence>
<sequence length="322" mass="33817">MSDIAKMTAAERRLMATVARRFYIDDVSKVEIAKELGLSRFKIARLLEQAKSTGIVTITLRDAGYVDDVMSAQLSAHMRLREAIVVETLGTDAQVRSQVGAAAATLLTETLHPGDVLGLAWGRTLTAMTEGLTSLPPVSVVQLTGAVGSDLAESPVEVVRKASLSAGGKAHAIFAPLVVEDAATAAALRRQTDVAAAMRLFTQVTVAVVAVGSWDPPISQIREVMSDADRAELAARGVQAEVAGILIDRHGRLVGEDFAERCLSISAQELGRVPRVIAVAAGADKAEAVLAVARSGLLSSLVTDRALAEVVLREPFDHPAGG</sequence>
<comment type="caution">
    <text evidence="6">The sequence shown here is derived from an EMBL/GenBank/DDBJ whole genome shotgun (WGS) entry which is preliminary data.</text>
</comment>
<protein>
    <submittedName>
        <fullName evidence="6">Sugar-binding transcriptional regulator</fullName>
    </submittedName>
</protein>
<gene>
    <name evidence="6" type="ORF">ACFFRH_41570</name>
</gene>
<feature type="domain" description="Sugar-binding" evidence="5">
    <location>
        <begin position="71"/>
        <end position="312"/>
    </location>
</feature>
<dbReference type="Proteomes" id="UP001589610">
    <property type="component" value="Unassembled WGS sequence"/>
</dbReference>
<dbReference type="InterPro" id="IPR036388">
    <property type="entry name" value="WH-like_DNA-bd_sf"/>
</dbReference>
<keyword evidence="7" id="KW-1185">Reference proteome</keyword>
<dbReference type="PANTHER" id="PTHR34294">
    <property type="entry name" value="TRANSCRIPTIONAL REGULATOR-RELATED"/>
    <property type="match status" value="1"/>
</dbReference>
<keyword evidence="4" id="KW-0804">Transcription</keyword>
<dbReference type="Gene3D" id="1.10.10.10">
    <property type="entry name" value="Winged helix-like DNA-binding domain superfamily/Winged helix DNA-binding domain"/>
    <property type="match status" value="1"/>
</dbReference>
<keyword evidence="2" id="KW-0805">Transcription regulation</keyword>
<dbReference type="Pfam" id="PF04198">
    <property type="entry name" value="Sugar-bind"/>
    <property type="match status" value="1"/>
</dbReference>
<accession>A0ABV5TV46</accession>
<dbReference type="InterPro" id="IPR037171">
    <property type="entry name" value="NagB/RpiA_transferase-like"/>
</dbReference>
<dbReference type="InterPro" id="IPR007324">
    <property type="entry name" value="Sugar-bd_dom_put"/>
</dbReference>
<dbReference type="SUPFAM" id="SSF100950">
    <property type="entry name" value="NagB/RpiA/CoA transferase-like"/>
    <property type="match status" value="1"/>
</dbReference>
<evidence type="ECO:0000256" key="2">
    <source>
        <dbReference type="ARBA" id="ARBA00023015"/>
    </source>
</evidence>
<keyword evidence="3" id="KW-0238">DNA-binding</keyword>
<evidence type="ECO:0000256" key="1">
    <source>
        <dbReference type="ARBA" id="ARBA00010466"/>
    </source>
</evidence>
<dbReference type="Gene3D" id="3.40.50.1360">
    <property type="match status" value="1"/>
</dbReference>
<evidence type="ECO:0000313" key="6">
    <source>
        <dbReference type="EMBL" id="MFB9682000.1"/>
    </source>
</evidence>
<dbReference type="InterPro" id="IPR051054">
    <property type="entry name" value="SorC_transcr_regulators"/>
</dbReference>
<comment type="similarity">
    <text evidence="1">Belongs to the SorC transcriptional regulatory family.</text>
</comment>
<proteinExistence type="inferred from homology"/>
<evidence type="ECO:0000256" key="4">
    <source>
        <dbReference type="ARBA" id="ARBA00023163"/>
    </source>
</evidence>
<evidence type="ECO:0000256" key="3">
    <source>
        <dbReference type="ARBA" id="ARBA00023125"/>
    </source>
</evidence>
<evidence type="ECO:0000259" key="5">
    <source>
        <dbReference type="Pfam" id="PF04198"/>
    </source>
</evidence>
<reference evidence="6 7" key="1">
    <citation type="submission" date="2024-09" db="EMBL/GenBank/DDBJ databases">
        <authorList>
            <person name="Sun Q."/>
            <person name="Mori K."/>
        </authorList>
    </citation>
    <scope>NUCLEOTIDE SEQUENCE [LARGE SCALE GENOMIC DNA]</scope>
    <source>
        <strain evidence="6 7">JCM 3028</strain>
    </source>
</reference>
<name>A0ABV5TV46_9ACTN</name>
<dbReference type="PANTHER" id="PTHR34294:SF1">
    <property type="entry name" value="TRANSCRIPTIONAL REGULATOR LSRR"/>
    <property type="match status" value="1"/>
</dbReference>
<dbReference type="EMBL" id="JBHMBS010000043">
    <property type="protein sequence ID" value="MFB9682000.1"/>
    <property type="molecule type" value="Genomic_DNA"/>
</dbReference>
<organism evidence="6 7">
    <name type="scientific">Streptosporangium vulgare</name>
    <dbReference type="NCBI Taxonomy" id="46190"/>
    <lineage>
        <taxon>Bacteria</taxon>
        <taxon>Bacillati</taxon>
        <taxon>Actinomycetota</taxon>
        <taxon>Actinomycetes</taxon>
        <taxon>Streptosporangiales</taxon>
        <taxon>Streptosporangiaceae</taxon>
        <taxon>Streptosporangium</taxon>
    </lineage>
</organism>